<sequence>MRSDLLSATQEIAVKFIKEAEVSSLVEKISRSASTGSAINLSEMLGSLSSNVAGRCTLGSTYEGGGW</sequence>
<protein>
    <submittedName>
        <fullName evidence="1">Uncharacterized protein</fullName>
    </submittedName>
</protein>
<proteinExistence type="predicted"/>
<accession>A0AAP0NUU8</accession>
<evidence type="ECO:0000313" key="1">
    <source>
        <dbReference type="EMBL" id="KAK9117341.1"/>
    </source>
</evidence>
<comment type="caution">
    <text evidence="1">The sequence shown here is derived from an EMBL/GenBank/DDBJ whole genome shotgun (WGS) entry which is preliminary data.</text>
</comment>
<dbReference type="AlphaFoldDB" id="A0AAP0NUU8"/>
<keyword evidence="2" id="KW-1185">Reference proteome</keyword>
<evidence type="ECO:0000313" key="2">
    <source>
        <dbReference type="Proteomes" id="UP001417504"/>
    </source>
</evidence>
<gene>
    <name evidence="1" type="ORF">Sjap_016288</name>
</gene>
<dbReference type="EMBL" id="JBBNAE010000006">
    <property type="protein sequence ID" value="KAK9117341.1"/>
    <property type="molecule type" value="Genomic_DNA"/>
</dbReference>
<reference evidence="1 2" key="1">
    <citation type="submission" date="2024-01" db="EMBL/GenBank/DDBJ databases">
        <title>Genome assemblies of Stephania.</title>
        <authorList>
            <person name="Yang L."/>
        </authorList>
    </citation>
    <scope>NUCLEOTIDE SEQUENCE [LARGE SCALE GENOMIC DNA]</scope>
    <source>
        <strain evidence="1">QJT</strain>
        <tissue evidence="1">Leaf</tissue>
    </source>
</reference>
<dbReference type="Proteomes" id="UP001417504">
    <property type="component" value="Unassembled WGS sequence"/>
</dbReference>
<name>A0AAP0NUU8_9MAGN</name>
<organism evidence="1 2">
    <name type="scientific">Stephania japonica</name>
    <dbReference type="NCBI Taxonomy" id="461633"/>
    <lineage>
        <taxon>Eukaryota</taxon>
        <taxon>Viridiplantae</taxon>
        <taxon>Streptophyta</taxon>
        <taxon>Embryophyta</taxon>
        <taxon>Tracheophyta</taxon>
        <taxon>Spermatophyta</taxon>
        <taxon>Magnoliopsida</taxon>
        <taxon>Ranunculales</taxon>
        <taxon>Menispermaceae</taxon>
        <taxon>Menispermoideae</taxon>
        <taxon>Cissampelideae</taxon>
        <taxon>Stephania</taxon>
    </lineage>
</organism>